<evidence type="ECO:0000256" key="6">
    <source>
        <dbReference type="ARBA" id="ARBA00051722"/>
    </source>
</evidence>
<dbReference type="PRINTS" id="PR00719">
    <property type="entry name" value="LMWPTPASE"/>
</dbReference>
<keyword evidence="4" id="KW-0378">Hydrolase</keyword>
<dbReference type="AlphaFoldDB" id="A0A139AN89"/>
<feature type="active site" description="Nucleophile" evidence="7">
    <location>
        <position position="13"/>
    </location>
</feature>
<keyword evidence="10" id="KW-1185">Reference proteome</keyword>
<evidence type="ECO:0000313" key="10">
    <source>
        <dbReference type="Proteomes" id="UP000070544"/>
    </source>
</evidence>
<protein>
    <submittedName>
        <fullName evidence="9">LMWPc-domain-containing protein</fullName>
    </submittedName>
</protein>
<evidence type="ECO:0000256" key="4">
    <source>
        <dbReference type="ARBA" id="ARBA00022801"/>
    </source>
</evidence>
<evidence type="ECO:0000256" key="3">
    <source>
        <dbReference type="ARBA" id="ARBA00022490"/>
    </source>
</evidence>
<dbReference type="GO" id="GO:0005737">
    <property type="term" value="C:cytoplasm"/>
    <property type="evidence" value="ECO:0007669"/>
    <property type="project" value="UniProtKB-SubCell"/>
</dbReference>
<name>A0A139AN89_GONPJ</name>
<dbReference type="SMART" id="SM00226">
    <property type="entry name" value="LMWPc"/>
    <property type="match status" value="1"/>
</dbReference>
<accession>A0A139AN89</accession>
<organism evidence="9 10">
    <name type="scientific">Gonapodya prolifera (strain JEL478)</name>
    <name type="common">Monoblepharis prolifera</name>
    <dbReference type="NCBI Taxonomy" id="1344416"/>
    <lineage>
        <taxon>Eukaryota</taxon>
        <taxon>Fungi</taxon>
        <taxon>Fungi incertae sedis</taxon>
        <taxon>Chytridiomycota</taxon>
        <taxon>Chytridiomycota incertae sedis</taxon>
        <taxon>Monoblepharidomycetes</taxon>
        <taxon>Monoblepharidales</taxon>
        <taxon>Gonapodyaceae</taxon>
        <taxon>Gonapodya</taxon>
    </lineage>
</organism>
<dbReference type="PRINTS" id="PR00720">
    <property type="entry name" value="MAMMALPTPASE"/>
</dbReference>
<dbReference type="CDD" id="cd16343">
    <property type="entry name" value="LMWPTP"/>
    <property type="match status" value="1"/>
</dbReference>
<dbReference type="OMA" id="VCHGNIC"/>
<reference evidence="9 10" key="1">
    <citation type="journal article" date="2015" name="Genome Biol. Evol.">
        <title>Phylogenomic analyses indicate that early fungi evolved digesting cell walls of algal ancestors of land plants.</title>
        <authorList>
            <person name="Chang Y."/>
            <person name="Wang S."/>
            <person name="Sekimoto S."/>
            <person name="Aerts A.L."/>
            <person name="Choi C."/>
            <person name="Clum A."/>
            <person name="LaButti K.M."/>
            <person name="Lindquist E.A."/>
            <person name="Yee Ngan C."/>
            <person name="Ohm R.A."/>
            <person name="Salamov A.A."/>
            <person name="Grigoriev I.V."/>
            <person name="Spatafora J.W."/>
            <person name="Berbee M.L."/>
        </authorList>
    </citation>
    <scope>NUCLEOTIDE SEQUENCE [LARGE SCALE GENOMIC DNA]</scope>
    <source>
        <strain evidence="9 10">JEL478</strain>
    </source>
</reference>
<dbReference type="Pfam" id="PF01451">
    <property type="entry name" value="LMWPc"/>
    <property type="match status" value="1"/>
</dbReference>
<dbReference type="InterPro" id="IPR023485">
    <property type="entry name" value="Ptyr_pPase"/>
</dbReference>
<dbReference type="SUPFAM" id="SSF52788">
    <property type="entry name" value="Phosphotyrosine protein phosphatases I"/>
    <property type="match status" value="1"/>
</dbReference>
<dbReference type="InterPro" id="IPR002115">
    <property type="entry name" value="Tyr_Pase_low_mol_wt_mml"/>
</dbReference>
<feature type="domain" description="Phosphotyrosine protein phosphatase I" evidence="8">
    <location>
        <begin position="7"/>
        <end position="157"/>
    </location>
</feature>
<dbReference type="InterPro" id="IPR017867">
    <property type="entry name" value="Tyr_phospatase_low_mol_wt"/>
</dbReference>
<dbReference type="OrthoDB" id="3388at2759"/>
<dbReference type="PANTHER" id="PTHR11717">
    <property type="entry name" value="LOW MOLECULAR WEIGHT PROTEIN TYROSINE PHOSPHATASE"/>
    <property type="match status" value="1"/>
</dbReference>
<comment type="similarity">
    <text evidence="2">Belongs to the low molecular weight phosphotyrosine protein phosphatase family.</text>
</comment>
<dbReference type="FunFam" id="3.40.50.2300:FF:000105">
    <property type="entry name" value="Low molecular weight phosphotyrosine protein"/>
    <property type="match status" value="1"/>
</dbReference>
<keyword evidence="5" id="KW-0904">Protein phosphatase</keyword>
<gene>
    <name evidence="9" type="ORF">M427DRAFT_54033</name>
</gene>
<evidence type="ECO:0000313" key="9">
    <source>
        <dbReference type="EMBL" id="KXS18207.1"/>
    </source>
</evidence>
<comment type="subcellular location">
    <subcellularLocation>
        <location evidence="1">Cytoplasm</location>
    </subcellularLocation>
</comment>
<keyword evidence="3" id="KW-0963">Cytoplasm</keyword>
<dbReference type="STRING" id="1344416.A0A139AN89"/>
<dbReference type="InterPro" id="IPR050438">
    <property type="entry name" value="LMW_PTPase"/>
</dbReference>
<dbReference type="PANTHER" id="PTHR11717:SF7">
    <property type="entry name" value="LOW MOLECULAR WEIGHT PHOSPHOTYROSINE PROTEIN PHOSPHATASE"/>
    <property type="match status" value="1"/>
</dbReference>
<evidence type="ECO:0000256" key="2">
    <source>
        <dbReference type="ARBA" id="ARBA00011063"/>
    </source>
</evidence>
<proteinExistence type="inferred from homology"/>
<feature type="active site" evidence="7">
    <location>
        <position position="19"/>
    </location>
</feature>
<dbReference type="GO" id="GO:0003993">
    <property type="term" value="F:acid phosphatase activity"/>
    <property type="evidence" value="ECO:0007669"/>
    <property type="project" value="InterPro"/>
</dbReference>
<dbReference type="InterPro" id="IPR036196">
    <property type="entry name" value="Ptyr_pPase_sf"/>
</dbReference>
<evidence type="ECO:0000256" key="5">
    <source>
        <dbReference type="ARBA" id="ARBA00022912"/>
    </source>
</evidence>
<dbReference type="GO" id="GO:0004726">
    <property type="term" value="F:non-membrane spanning protein tyrosine phosphatase activity"/>
    <property type="evidence" value="ECO:0007669"/>
    <property type="project" value="EnsemblFungi"/>
</dbReference>
<dbReference type="EMBL" id="KQ965743">
    <property type="protein sequence ID" value="KXS18207.1"/>
    <property type="molecule type" value="Genomic_DNA"/>
</dbReference>
<evidence type="ECO:0000256" key="1">
    <source>
        <dbReference type="ARBA" id="ARBA00004496"/>
    </source>
</evidence>
<dbReference type="Gene3D" id="3.40.50.2300">
    <property type="match status" value="1"/>
</dbReference>
<evidence type="ECO:0000256" key="7">
    <source>
        <dbReference type="PIRSR" id="PIRSR617867-1"/>
    </source>
</evidence>
<sequence>MAEPATTSVLFLCLGNICRSPMAEAVFTDVVQKRGLADRFRIDSCGTGGYHIGEAPDSRSTATCNKHGVKVNHKARRLSNQDYSQFDWILCMDEHNLRDAESRRPAGDAAKRAKLSLFGAFDPQGRRIIEDPYYGGQEGFETNFQQVTRCSDGFLAHLGFKSPL</sequence>
<evidence type="ECO:0000259" key="8">
    <source>
        <dbReference type="SMART" id="SM00226"/>
    </source>
</evidence>
<comment type="catalytic activity">
    <reaction evidence="6">
        <text>O-phospho-L-tyrosyl-[protein] + H2O = L-tyrosyl-[protein] + phosphate</text>
        <dbReference type="Rhea" id="RHEA:10684"/>
        <dbReference type="Rhea" id="RHEA-COMP:10136"/>
        <dbReference type="Rhea" id="RHEA-COMP:20101"/>
        <dbReference type="ChEBI" id="CHEBI:15377"/>
        <dbReference type="ChEBI" id="CHEBI:43474"/>
        <dbReference type="ChEBI" id="CHEBI:46858"/>
        <dbReference type="ChEBI" id="CHEBI:61978"/>
        <dbReference type="EC" id="3.1.3.48"/>
    </reaction>
</comment>
<dbReference type="Proteomes" id="UP000070544">
    <property type="component" value="Unassembled WGS sequence"/>
</dbReference>
<feature type="active site" description="Proton donor" evidence="7">
    <location>
        <position position="131"/>
    </location>
</feature>